<gene>
    <name evidence="1" type="primary">UTP18</name>
    <name evidence="1" type="ORF">LOY88_001343</name>
</gene>
<sequence length="657" mass="72644">MEKNYAAWKARAFSQFSASFALEGYLAEASPFYQLPMASKTAQRTRTAVTSYESERSELSGEEMPSKDETEEQLEKLLFGDSWGFHDAISGHKATSTDLVLQETPESGEEDEEIADNDSIDYFAGLDDSDLFILDTGNGEVLPNAQAPLKLEKRLAIDASLSDTESAPAAWEDSDDERITVSLATNQRMRKLRVAESEDLVTGKEYSRRLRKQFVQLQPMPEWAHPQTTRAAKRRKTGRNDTSLFADESGASGDEIDSDTEDSLSQQPLARLLQNIGSLTSKGEQDKPKGTVKFRQGVLDIQRLKDVGGNQPSTIESLNFHPHYPLLLSSGPASTLFLHHVSPQSLSPNPLLTSLHIRRTPLRTSAFLAPSGNRIFFSGRRRYFHIWDLDTGKVEKVNGSADRKEEQKSMERFKLSPCGRWMGLVGTTRKGGGIITVLDAKTIQWVSQVRVDSRGGVADFEWWSDGEGMCVVGKNGEVSEWDGREKRIIARWVDEGAVGTTVIKLGGKSGKPQLGGDRWVAIGSSSGIVNIYDRRPWAGATASIPQTAMKSIKAKGEPDNMQFGIPKNPKPTRMLDQLTTPVSHLAFSNNGQLLVMASRWKKDALKLVHLPSCTVYKNWPTSNTPFGRISAVAVSPMSDMLAVANEQGKIRLWEIHG</sequence>
<protein>
    <submittedName>
        <fullName evidence="1">U3 snoRNP protein</fullName>
    </submittedName>
</protein>
<name>A0ACB8V2L7_9EURO</name>
<accession>A0ACB8V2L7</accession>
<proteinExistence type="predicted"/>
<organism evidence="1">
    <name type="scientific">Ophidiomyces ophidiicola</name>
    <dbReference type="NCBI Taxonomy" id="1387563"/>
    <lineage>
        <taxon>Eukaryota</taxon>
        <taxon>Fungi</taxon>
        <taxon>Dikarya</taxon>
        <taxon>Ascomycota</taxon>
        <taxon>Pezizomycotina</taxon>
        <taxon>Eurotiomycetes</taxon>
        <taxon>Eurotiomycetidae</taxon>
        <taxon>Onygenales</taxon>
        <taxon>Onygenaceae</taxon>
        <taxon>Ophidiomyces</taxon>
    </lineage>
</organism>
<dbReference type="EMBL" id="JALBCA010000014">
    <property type="protein sequence ID" value="KAI2391042.1"/>
    <property type="molecule type" value="Genomic_DNA"/>
</dbReference>
<comment type="caution">
    <text evidence="1">The sequence shown here is derived from an EMBL/GenBank/DDBJ whole genome shotgun (WGS) entry which is preliminary data.</text>
</comment>
<reference evidence="1" key="1">
    <citation type="journal article" date="2022" name="bioRxiv">
        <title>Population genetic analysis of Ophidiomyces ophidiicola, the causative agent of snake fungal disease, indicates recent introductions to the USA.</title>
        <authorList>
            <person name="Ladner J.T."/>
            <person name="Palmer J.M."/>
            <person name="Ettinger C.L."/>
            <person name="Stajich J.E."/>
            <person name="Farrell T.M."/>
            <person name="Glorioso B.M."/>
            <person name="Lawson B."/>
            <person name="Price S.J."/>
            <person name="Stengle A.G."/>
            <person name="Grear D.A."/>
            <person name="Lorch J.M."/>
        </authorList>
    </citation>
    <scope>NUCLEOTIDE SEQUENCE</scope>
    <source>
        <strain evidence="1">NWHC 24266-5</strain>
    </source>
</reference>
<evidence type="ECO:0000313" key="1">
    <source>
        <dbReference type="EMBL" id="KAI2391042.1"/>
    </source>
</evidence>